<protein>
    <submittedName>
        <fullName evidence="2">Uncharacterized protein</fullName>
    </submittedName>
</protein>
<accession>A0AAV6KHK8</accession>
<evidence type="ECO:0000313" key="3">
    <source>
        <dbReference type="Proteomes" id="UP000823749"/>
    </source>
</evidence>
<evidence type="ECO:0000256" key="1">
    <source>
        <dbReference type="SAM" id="MobiDB-lite"/>
    </source>
</evidence>
<proteinExistence type="predicted"/>
<feature type="compositionally biased region" description="Polar residues" evidence="1">
    <location>
        <begin position="259"/>
        <end position="273"/>
    </location>
</feature>
<dbReference type="Proteomes" id="UP000823749">
    <property type="component" value="Chromosome 4"/>
</dbReference>
<keyword evidence="3" id="KW-1185">Reference proteome</keyword>
<feature type="region of interest" description="Disordered" evidence="1">
    <location>
        <begin position="247"/>
        <end position="350"/>
    </location>
</feature>
<gene>
    <name evidence="2" type="ORF">RHGRI_010006</name>
</gene>
<evidence type="ECO:0000313" key="2">
    <source>
        <dbReference type="EMBL" id="KAG5551777.1"/>
    </source>
</evidence>
<name>A0AAV6KHK8_9ERIC</name>
<organism evidence="2 3">
    <name type="scientific">Rhododendron griersonianum</name>
    <dbReference type="NCBI Taxonomy" id="479676"/>
    <lineage>
        <taxon>Eukaryota</taxon>
        <taxon>Viridiplantae</taxon>
        <taxon>Streptophyta</taxon>
        <taxon>Embryophyta</taxon>
        <taxon>Tracheophyta</taxon>
        <taxon>Spermatophyta</taxon>
        <taxon>Magnoliopsida</taxon>
        <taxon>eudicotyledons</taxon>
        <taxon>Gunneridae</taxon>
        <taxon>Pentapetalae</taxon>
        <taxon>asterids</taxon>
        <taxon>Ericales</taxon>
        <taxon>Ericaceae</taxon>
        <taxon>Ericoideae</taxon>
        <taxon>Rhodoreae</taxon>
        <taxon>Rhododendron</taxon>
    </lineage>
</organism>
<feature type="compositionally biased region" description="Acidic residues" evidence="1">
    <location>
        <begin position="282"/>
        <end position="303"/>
    </location>
</feature>
<reference evidence="2" key="1">
    <citation type="submission" date="2020-08" db="EMBL/GenBank/DDBJ databases">
        <title>Plant Genome Project.</title>
        <authorList>
            <person name="Zhang R.-G."/>
        </authorList>
    </citation>
    <scope>NUCLEOTIDE SEQUENCE</scope>
    <source>
        <strain evidence="2">WSP0</strain>
        <tissue evidence="2">Leaf</tissue>
    </source>
</reference>
<sequence length="350" mass="38904">MAEGSSGSAVVPHFDPDTYNPSPYTFEPVGLKLRKPRNTIHDDDVVLREPLIHLSVYNREIWSYEFLGMYVPENDYHDPLVIPRGKKWSRNSKGRKEGGKDLTAYRAFLDQLRENQDAAAFLEEEGMDYREYRMQRLMGPLGVGSAERGRRQGPQAKVITAAIAGGGGAEIQKRSRRTKLPKLPQRVGYMLNSGYMKYIELPNPPSGAYRLPPHVQQVPRVYAEACLRTIASFEVLTRRQAIEAHAPAPSVPQGIGSGRSVQGSRGTPSTSGQDAVVSSGVDADDDEDEEEEEIGSVEEDDSEGGSVNSEYLGSEDTDYMALMDMTQKTSRKQPRQDTTSKSPPKRPRKK</sequence>
<dbReference type="AlphaFoldDB" id="A0AAV6KHK8"/>
<comment type="caution">
    <text evidence="2">The sequence shown here is derived from an EMBL/GenBank/DDBJ whole genome shotgun (WGS) entry which is preliminary data.</text>
</comment>
<dbReference type="EMBL" id="JACTNZ010000004">
    <property type="protein sequence ID" value="KAG5551777.1"/>
    <property type="molecule type" value="Genomic_DNA"/>
</dbReference>